<protein>
    <recommendedName>
        <fullName evidence="7">NACHT domain-containing protein</fullName>
    </recommendedName>
</protein>
<name>A0A8H4CTD3_COLGL</name>
<evidence type="ECO:0000256" key="1">
    <source>
        <dbReference type="ARBA" id="ARBA00022737"/>
    </source>
</evidence>
<feature type="compositionally biased region" description="Polar residues" evidence="2">
    <location>
        <begin position="302"/>
        <end position="314"/>
    </location>
</feature>
<reference evidence="5" key="2">
    <citation type="submission" date="2020-03" db="EMBL/GenBank/DDBJ databases">
        <authorList>
            <person name="Fu F.-F."/>
            <person name="Chen J."/>
        </authorList>
    </citation>
    <scope>NUCLEOTIDE SEQUENCE</scope>
    <source>
        <strain evidence="5">Lc1</strain>
    </source>
</reference>
<dbReference type="Pfam" id="PF25053">
    <property type="entry name" value="DUF7791"/>
    <property type="match status" value="1"/>
</dbReference>
<evidence type="ECO:0000256" key="2">
    <source>
        <dbReference type="SAM" id="MobiDB-lite"/>
    </source>
</evidence>
<keyword evidence="6" id="KW-1185">Reference proteome</keyword>
<dbReference type="InterPro" id="IPR027417">
    <property type="entry name" value="P-loop_NTPase"/>
</dbReference>
<feature type="non-terminal residue" evidence="5">
    <location>
        <position position="1107"/>
    </location>
</feature>
<dbReference type="EMBL" id="WVTB01000016">
    <property type="protein sequence ID" value="KAF3809685.1"/>
    <property type="molecule type" value="Genomic_DNA"/>
</dbReference>
<dbReference type="InterPro" id="IPR056884">
    <property type="entry name" value="NPHP3-like_N"/>
</dbReference>
<gene>
    <name evidence="5" type="ORF">GCG54_00012975</name>
</gene>
<dbReference type="GeneID" id="69020092"/>
<keyword evidence="1" id="KW-0677">Repeat</keyword>
<dbReference type="Proteomes" id="UP000613401">
    <property type="component" value="Unassembled WGS sequence"/>
</dbReference>
<sequence>MEAAGLASSILTFIDISFKIVKGAHELYRSASGSTSENEHIANVVLDLEKASGYLSIAQSGNNDPGLQSLLVQCQSLSCDLLELLDKLRVKDKTLFKSFAAAFANARKQKDIASIEHRLDRYRQQVLLRLSLLFCQSQAPIRAQLEAIRKESNRFENKHASELERMHAKLEEIIKALRSQQTDARPDATRDPTEESGQIPNVLKSRETGIDSRAFDITVGGEAFRLISQRLDVSGGLADLANILSGLKPLFDAIQNENSILSFLYFDEMFRREDTVRDASAETFAWMAQKPNPSDVELKPDGSSSDGESRSQGAASDETDSGSRQSYSSENSNVEISNADTFTRQERRRKLEEENLQRLVTSENFLSFLTAVGGGSYFITGKAGSGKSTLMKFLANHQQVAKDLANWASGRKLVQVSMFFWNSGTTLQKSLEGFYRTILFHTLRQSPELIEDIFPTFTCTNLTESNKKRPSSLIQAFDRLARVGAFSTHAFCFFIDGLDEYEGDTLEQKDLAMKLFSWSRADNVKTVCSGRPYTAFIDVFRSNNLFVRLDHLTRADILRFAISQFEDNLKEATFDCVRSACIEQAGKIVDKAEGVFLWASLVVRSLLNAALEYEDEAHLVQLLNESPTDLNGLFRKMLGSIHNSESLRLRSNFIFDLAVQWWTEYDGVNALTLTWLSEFNWFQTSSEFPFNARKLPYNEEEVNRRVSVAHQQLHLLTRGLLEVDKSRENFYTPFFVSRIGFFHRSVKDFLETEWLPKLDFRPLESIQVQAEVFCRLKSAEVKFAPQATLQTSNSAYDIINMYMRLLSTLSTFRVHYGYQVPLKYIEDIEKSGCGEVAENETVFSTPSNASGPLIPTWTACAMIQRAQMVESMEADTRVRMSFLHMATVYGEENYVRWRIASSNSDPVSTIDASDTSILLAAYVSGKTDLVQWLHKKGLHPGNFIMCVGLSSSQDRYRISIWEAYLVRLASRVAEPDSRWVDHMDPKSVLERLYQVFELALQVGADPSIRIIVDLRREESRDTYAYNESGIISSHHVGLSQLVTIHKPKNEVTLLRLLAEKRSFSRFFKRKSFREIARTSNPSVDNRPLNIASFPTIDTDELARSFWS</sequence>
<dbReference type="AlphaFoldDB" id="A0A8H4CTD3"/>
<evidence type="ECO:0000259" key="3">
    <source>
        <dbReference type="Pfam" id="PF24883"/>
    </source>
</evidence>
<accession>A0A8H4CTD3</accession>
<evidence type="ECO:0000313" key="5">
    <source>
        <dbReference type="EMBL" id="KAF3809685.1"/>
    </source>
</evidence>
<reference evidence="5" key="1">
    <citation type="journal article" date="2020" name="Phytopathology">
        <title>Genome sequence and comparative analysis of Colletotrichum gloeosporioides isolated from Liriodendron leaves.</title>
        <authorList>
            <person name="Fu F.F."/>
            <person name="Hao Z."/>
            <person name="Wang P."/>
            <person name="Lu Y."/>
            <person name="Xue L.J."/>
            <person name="Wei G."/>
            <person name="Tian Y."/>
            <person name="Baishi H."/>
            <person name="Xu H."/>
            <person name="Shi J."/>
            <person name="Cheng T."/>
            <person name="Wang G."/>
            <person name="Yi Y."/>
            <person name="Chen J."/>
        </authorList>
    </citation>
    <scope>NUCLEOTIDE SEQUENCE</scope>
    <source>
        <strain evidence="5">Lc1</strain>
    </source>
</reference>
<evidence type="ECO:0008006" key="7">
    <source>
        <dbReference type="Google" id="ProtNLM"/>
    </source>
</evidence>
<feature type="compositionally biased region" description="Basic and acidic residues" evidence="2">
    <location>
        <begin position="184"/>
        <end position="193"/>
    </location>
</feature>
<proteinExistence type="predicted"/>
<dbReference type="SUPFAM" id="SSF52540">
    <property type="entry name" value="P-loop containing nucleoside triphosphate hydrolases"/>
    <property type="match status" value="1"/>
</dbReference>
<dbReference type="Pfam" id="PF24883">
    <property type="entry name" value="NPHP3_N"/>
    <property type="match status" value="1"/>
</dbReference>
<dbReference type="Gene3D" id="3.40.50.300">
    <property type="entry name" value="P-loop containing nucleotide triphosphate hydrolases"/>
    <property type="match status" value="1"/>
</dbReference>
<feature type="region of interest" description="Disordered" evidence="2">
    <location>
        <begin position="287"/>
        <end position="341"/>
    </location>
</feature>
<dbReference type="PANTHER" id="PTHR10039:SF5">
    <property type="entry name" value="NACHT DOMAIN-CONTAINING PROTEIN"/>
    <property type="match status" value="1"/>
</dbReference>
<comment type="caution">
    <text evidence="5">The sequence shown here is derived from an EMBL/GenBank/DDBJ whole genome shotgun (WGS) entry which is preliminary data.</text>
</comment>
<feature type="domain" description="DUF7791" evidence="4">
    <location>
        <begin position="670"/>
        <end position="753"/>
    </location>
</feature>
<feature type="compositionally biased region" description="Polar residues" evidence="2">
    <location>
        <begin position="322"/>
        <end position="341"/>
    </location>
</feature>
<evidence type="ECO:0000259" key="4">
    <source>
        <dbReference type="Pfam" id="PF25053"/>
    </source>
</evidence>
<feature type="region of interest" description="Disordered" evidence="2">
    <location>
        <begin position="180"/>
        <end position="200"/>
    </location>
</feature>
<feature type="domain" description="Nephrocystin 3-like N-terminal" evidence="3">
    <location>
        <begin position="358"/>
        <end position="531"/>
    </location>
</feature>
<dbReference type="PANTHER" id="PTHR10039">
    <property type="entry name" value="AMELOGENIN"/>
    <property type="match status" value="1"/>
</dbReference>
<dbReference type="RefSeq" id="XP_045268844.1">
    <property type="nucleotide sequence ID" value="XM_045412838.1"/>
</dbReference>
<organism evidence="5 6">
    <name type="scientific">Colletotrichum gloeosporioides</name>
    <name type="common">Anthracnose fungus</name>
    <name type="synonym">Glomerella cingulata</name>
    <dbReference type="NCBI Taxonomy" id="474922"/>
    <lineage>
        <taxon>Eukaryota</taxon>
        <taxon>Fungi</taxon>
        <taxon>Dikarya</taxon>
        <taxon>Ascomycota</taxon>
        <taxon>Pezizomycotina</taxon>
        <taxon>Sordariomycetes</taxon>
        <taxon>Hypocreomycetidae</taxon>
        <taxon>Glomerellales</taxon>
        <taxon>Glomerellaceae</taxon>
        <taxon>Colletotrichum</taxon>
        <taxon>Colletotrichum gloeosporioides species complex</taxon>
    </lineage>
</organism>
<evidence type="ECO:0000313" key="6">
    <source>
        <dbReference type="Proteomes" id="UP000613401"/>
    </source>
</evidence>
<dbReference type="InterPro" id="IPR056693">
    <property type="entry name" value="DUF7791"/>
</dbReference>